<proteinExistence type="predicted"/>
<evidence type="ECO:0000313" key="1">
    <source>
        <dbReference type="EMBL" id="EEQ63228.1"/>
    </source>
</evidence>
<dbReference type="AlphaFoldDB" id="C5EZB3"/>
<protein>
    <recommendedName>
        <fullName evidence="3">Capsular polysaccharide synthesis protein</fullName>
    </recommendedName>
</protein>
<gene>
    <name evidence="1" type="ORF">HPMG_00685</name>
</gene>
<dbReference type="PANTHER" id="PTHR32385">
    <property type="entry name" value="MANNOSYL PHOSPHORYLINOSITOL CERAMIDE SYNTHASE"/>
    <property type="match status" value="1"/>
</dbReference>
<dbReference type="SUPFAM" id="SSF53448">
    <property type="entry name" value="Nucleotide-diphospho-sugar transferases"/>
    <property type="match status" value="1"/>
</dbReference>
<reference evidence="2" key="1">
    <citation type="journal article" date="2014" name="Genome Announc.">
        <title>Draft genome sequences of six enterohepatic helicobacter species isolated from humans and one from rhesus macaques.</title>
        <authorList>
            <person name="Shen Z."/>
            <person name="Sheh A."/>
            <person name="Young S.K."/>
            <person name="Abouelliel A."/>
            <person name="Ward D.V."/>
            <person name="Earl A.M."/>
            <person name="Fox J.G."/>
        </authorList>
    </citation>
    <scope>NUCLEOTIDE SEQUENCE [LARGE SCALE GENOMIC DNA]</scope>
    <source>
        <strain evidence="2">MIT 98-5489</strain>
    </source>
</reference>
<evidence type="ECO:0000313" key="2">
    <source>
        <dbReference type="Proteomes" id="UP000003953"/>
    </source>
</evidence>
<sequence>MANVVREITRQSNMENSKIIWTFWEPRDNMPGYVELCIETWRAFFRDYKIVILDYSNLYNFLPKDFYDESLCENFSLPKQADAIRAAILYLYGGVWLDADTIITSSKIKYFFENSSGFSIFSSHIGAIKARKGSIVCLNWAQECQKRI</sequence>
<keyword evidence="2" id="KW-1185">Reference proteome</keyword>
<dbReference type="GO" id="GO:0016020">
    <property type="term" value="C:membrane"/>
    <property type="evidence" value="ECO:0007669"/>
    <property type="project" value="GOC"/>
</dbReference>
<accession>C5EZB3</accession>
<dbReference type="InterPro" id="IPR008441">
    <property type="entry name" value="AfumC-like_glycosyl_Trfase"/>
</dbReference>
<organism evidence="1 2">
    <name type="scientific">Helicobacter pullorum MIT 98-5489</name>
    <dbReference type="NCBI Taxonomy" id="537972"/>
    <lineage>
        <taxon>Bacteria</taxon>
        <taxon>Pseudomonadati</taxon>
        <taxon>Campylobacterota</taxon>
        <taxon>Epsilonproteobacteria</taxon>
        <taxon>Campylobacterales</taxon>
        <taxon>Helicobacteraceae</taxon>
        <taxon>Helicobacter</taxon>
    </lineage>
</organism>
<dbReference type="Proteomes" id="UP000003953">
    <property type="component" value="Unassembled WGS sequence"/>
</dbReference>
<dbReference type="InterPro" id="IPR029044">
    <property type="entry name" value="Nucleotide-diphossugar_trans"/>
</dbReference>
<name>C5EZB3_9HELI</name>
<dbReference type="eggNOG" id="COG3774">
    <property type="taxonomic scope" value="Bacteria"/>
</dbReference>
<dbReference type="GO" id="GO:0000030">
    <property type="term" value="F:mannosyltransferase activity"/>
    <property type="evidence" value="ECO:0007669"/>
    <property type="project" value="TreeGrafter"/>
</dbReference>
<dbReference type="HOGENOM" id="CLU_1756326_0_0_7"/>
<dbReference type="PANTHER" id="PTHR32385:SF15">
    <property type="entry name" value="INOSITOL PHOSPHOCERAMIDE MANNOSYLTRANSFERASE 1"/>
    <property type="match status" value="1"/>
</dbReference>
<dbReference type="Gene3D" id="3.90.550.20">
    <property type="match status" value="1"/>
</dbReference>
<dbReference type="EMBL" id="DS990442">
    <property type="protein sequence ID" value="EEQ63228.1"/>
    <property type="molecule type" value="Genomic_DNA"/>
</dbReference>
<dbReference type="InterPro" id="IPR051706">
    <property type="entry name" value="Glycosyltransferase_domain"/>
</dbReference>
<dbReference type="GO" id="GO:0051999">
    <property type="term" value="P:mannosyl-inositol phosphorylceramide biosynthetic process"/>
    <property type="evidence" value="ECO:0007669"/>
    <property type="project" value="TreeGrafter"/>
</dbReference>
<evidence type="ECO:0008006" key="3">
    <source>
        <dbReference type="Google" id="ProtNLM"/>
    </source>
</evidence>
<dbReference type="Pfam" id="PF05704">
    <property type="entry name" value="Caps_synth"/>
    <property type="match status" value="1"/>
</dbReference>